<dbReference type="CDD" id="cd15859">
    <property type="entry name" value="SNARE_SYN8"/>
    <property type="match status" value="1"/>
</dbReference>
<dbReference type="Proteomes" id="UP000217199">
    <property type="component" value="Unassembled WGS sequence"/>
</dbReference>
<dbReference type="GO" id="GO:0005737">
    <property type="term" value="C:cytoplasm"/>
    <property type="evidence" value="ECO:0007669"/>
    <property type="project" value="UniProtKB-ARBA"/>
</dbReference>
<evidence type="ECO:0000256" key="5">
    <source>
        <dbReference type="ARBA" id="ARBA00023136"/>
    </source>
</evidence>
<dbReference type="GO" id="GO:0016020">
    <property type="term" value="C:membrane"/>
    <property type="evidence" value="ECO:0007669"/>
    <property type="project" value="UniProtKB-SubCell"/>
</dbReference>
<keyword evidence="2" id="KW-0813">Transport</keyword>
<feature type="transmembrane region" description="Helical" evidence="6">
    <location>
        <begin position="221"/>
        <end position="240"/>
    </location>
</feature>
<evidence type="ECO:0000313" key="8">
    <source>
        <dbReference type="EMBL" id="PAV18106.1"/>
    </source>
</evidence>
<evidence type="ECO:0000313" key="9">
    <source>
        <dbReference type="Proteomes" id="UP000217199"/>
    </source>
</evidence>
<evidence type="ECO:0000256" key="6">
    <source>
        <dbReference type="SAM" id="Phobius"/>
    </source>
</evidence>
<dbReference type="AlphaFoldDB" id="A0A286UES4"/>
<reference evidence="8 9" key="1">
    <citation type="journal article" date="2017" name="Mol. Ecol.">
        <title>Comparative and population genomic landscape of Phellinus noxius: A hypervariable fungus causing root rot in trees.</title>
        <authorList>
            <person name="Chung C.L."/>
            <person name="Lee T.J."/>
            <person name="Akiba M."/>
            <person name="Lee H.H."/>
            <person name="Kuo T.H."/>
            <person name="Liu D."/>
            <person name="Ke H.M."/>
            <person name="Yokoi T."/>
            <person name="Roa M.B."/>
            <person name="Lu M.J."/>
            <person name="Chang Y.Y."/>
            <person name="Ann P.J."/>
            <person name="Tsai J.N."/>
            <person name="Chen C.Y."/>
            <person name="Tzean S.S."/>
            <person name="Ota Y."/>
            <person name="Hattori T."/>
            <person name="Sahashi N."/>
            <person name="Liou R.F."/>
            <person name="Kikuchi T."/>
            <person name="Tsai I.J."/>
        </authorList>
    </citation>
    <scope>NUCLEOTIDE SEQUENCE [LARGE SCALE GENOMIC DNA]</scope>
    <source>
        <strain evidence="8 9">FFPRI411160</strain>
    </source>
</reference>
<dbReference type="InParanoid" id="A0A286UES4"/>
<dbReference type="InterPro" id="IPR000727">
    <property type="entry name" value="T_SNARE_dom"/>
</dbReference>
<gene>
    <name evidence="8" type="ORF">PNOK_0659200</name>
</gene>
<dbReference type="SUPFAM" id="SSF58038">
    <property type="entry name" value="SNARE fusion complex"/>
    <property type="match status" value="1"/>
</dbReference>
<keyword evidence="5 6" id="KW-0472">Membrane</keyword>
<dbReference type="SMART" id="SM00397">
    <property type="entry name" value="t_SNARE"/>
    <property type="match status" value="1"/>
</dbReference>
<dbReference type="EMBL" id="NBII01000006">
    <property type="protein sequence ID" value="PAV18106.1"/>
    <property type="molecule type" value="Genomic_DNA"/>
</dbReference>
<evidence type="ECO:0000256" key="2">
    <source>
        <dbReference type="ARBA" id="ARBA00022448"/>
    </source>
</evidence>
<dbReference type="OrthoDB" id="244190at2759"/>
<dbReference type="STRING" id="2282107.A0A286UES4"/>
<dbReference type="GO" id="GO:0012505">
    <property type="term" value="C:endomembrane system"/>
    <property type="evidence" value="ECO:0007669"/>
    <property type="project" value="UniProtKB-ARBA"/>
</dbReference>
<dbReference type="PROSITE" id="PS50192">
    <property type="entry name" value="T_SNARE"/>
    <property type="match status" value="1"/>
</dbReference>
<sequence>MSLAKLTSLSTQTLTLLLERQRLQTMSQLPPAATTQHIVRNLNQLRTGILAIETKALEDQNNTQSSVLETVDLLRNQFSRMKDMLGTDGDLVEAIPISNKIRMTVDNTMAAESLPPVTPQKDNRPTAFVPYSDEPPPSPEIEPSAVLEQQRLLMEEQDAHLDQLTDSVRRQHHISLQINDELGVHHGLLSELEHDLDGTQGRLSGARKRLDKFRKGVKGNLSTYIIGGLIFVLLLLIIIFKT</sequence>
<feature type="domain" description="T-SNARE coiled-coil homology" evidence="7">
    <location>
        <begin position="151"/>
        <end position="213"/>
    </location>
</feature>
<accession>A0A286UES4</accession>
<keyword evidence="9" id="KW-1185">Reference proteome</keyword>
<dbReference type="Gene3D" id="1.20.5.110">
    <property type="match status" value="1"/>
</dbReference>
<dbReference type="PANTHER" id="PTHR12791">
    <property type="entry name" value="GOLGI SNARE BET1-RELATED"/>
    <property type="match status" value="1"/>
</dbReference>
<evidence type="ECO:0000259" key="7">
    <source>
        <dbReference type="PROSITE" id="PS50192"/>
    </source>
</evidence>
<protein>
    <submittedName>
        <fullName evidence="8">SNARE complex subunit</fullName>
    </submittedName>
</protein>
<proteinExistence type="predicted"/>
<evidence type="ECO:0000256" key="3">
    <source>
        <dbReference type="ARBA" id="ARBA00022692"/>
    </source>
</evidence>
<comment type="caution">
    <text evidence="8">The sequence shown here is derived from an EMBL/GenBank/DDBJ whole genome shotgun (WGS) entry which is preliminary data.</text>
</comment>
<organism evidence="8 9">
    <name type="scientific">Pyrrhoderma noxium</name>
    <dbReference type="NCBI Taxonomy" id="2282107"/>
    <lineage>
        <taxon>Eukaryota</taxon>
        <taxon>Fungi</taxon>
        <taxon>Dikarya</taxon>
        <taxon>Basidiomycota</taxon>
        <taxon>Agaricomycotina</taxon>
        <taxon>Agaricomycetes</taxon>
        <taxon>Hymenochaetales</taxon>
        <taxon>Hymenochaetaceae</taxon>
        <taxon>Pyrrhoderma</taxon>
    </lineage>
</organism>
<keyword evidence="3 6" id="KW-0812">Transmembrane</keyword>
<evidence type="ECO:0000256" key="1">
    <source>
        <dbReference type="ARBA" id="ARBA00004167"/>
    </source>
</evidence>
<name>A0A286UES4_9AGAM</name>
<keyword evidence="4 6" id="KW-1133">Transmembrane helix</keyword>
<comment type="subcellular location">
    <subcellularLocation>
        <location evidence="1">Membrane</location>
        <topology evidence="1">Single-pass membrane protein</topology>
    </subcellularLocation>
</comment>
<evidence type="ECO:0000256" key="4">
    <source>
        <dbReference type="ARBA" id="ARBA00022989"/>
    </source>
</evidence>